<accession>A0A371CYM2</accession>
<reference evidence="1 2" key="1">
    <citation type="journal article" date="2018" name="Biotechnol. Biofuels">
        <title>Integrative visual omics of the white-rot fungus Polyporus brumalis exposes the biotechnological potential of its oxidative enzymes for delignifying raw plant biomass.</title>
        <authorList>
            <person name="Miyauchi S."/>
            <person name="Rancon A."/>
            <person name="Drula E."/>
            <person name="Hage H."/>
            <person name="Chaduli D."/>
            <person name="Favel A."/>
            <person name="Grisel S."/>
            <person name="Henrissat B."/>
            <person name="Herpoel-Gimbert I."/>
            <person name="Ruiz-Duenas F.J."/>
            <person name="Chevret D."/>
            <person name="Hainaut M."/>
            <person name="Lin J."/>
            <person name="Wang M."/>
            <person name="Pangilinan J."/>
            <person name="Lipzen A."/>
            <person name="Lesage-Meessen L."/>
            <person name="Navarro D."/>
            <person name="Riley R."/>
            <person name="Grigoriev I.V."/>
            <person name="Zhou S."/>
            <person name="Raouche S."/>
            <person name="Rosso M.N."/>
        </authorList>
    </citation>
    <scope>NUCLEOTIDE SEQUENCE [LARGE SCALE GENOMIC DNA]</scope>
    <source>
        <strain evidence="1 2">BRFM 1820</strain>
    </source>
</reference>
<sequence>GLVIEWPSVEMADWIREDAHAAAFTAGLGAGVELKKRTYKVVAECVPVECEPGNEKESIAMANGLPAGSVVEAKWIKSATRRRPGQRVAHVLIAFRDPQTANKAI</sequence>
<dbReference type="AlphaFoldDB" id="A0A371CYM2"/>
<dbReference type="STRING" id="139420.A0A371CYM2"/>
<dbReference type="EMBL" id="KZ857438">
    <property type="protein sequence ID" value="RDX45384.1"/>
    <property type="molecule type" value="Genomic_DNA"/>
</dbReference>
<gene>
    <name evidence="1" type="ORF">OH76DRAFT_1333023</name>
</gene>
<feature type="non-terminal residue" evidence="1">
    <location>
        <position position="105"/>
    </location>
</feature>
<feature type="non-terminal residue" evidence="1">
    <location>
        <position position="1"/>
    </location>
</feature>
<name>A0A371CYM2_9APHY</name>
<evidence type="ECO:0000313" key="2">
    <source>
        <dbReference type="Proteomes" id="UP000256964"/>
    </source>
</evidence>
<keyword evidence="2" id="KW-1185">Reference proteome</keyword>
<proteinExistence type="predicted"/>
<organism evidence="1 2">
    <name type="scientific">Lentinus brumalis</name>
    <dbReference type="NCBI Taxonomy" id="2498619"/>
    <lineage>
        <taxon>Eukaryota</taxon>
        <taxon>Fungi</taxon>
        <taxon>Dikarya</taxon>
        <taxon>Basidiomycota</taxon>
        <taxon>Agaricomycotina</taxon>
        <taxon>Agaricomycetes</taxon>
        <taxon>Polyporales</taxon>
        <taxon>Polyporaceae</taxon>
        <taxon>Lentinus</taxon>
    </lineage>
</organism>
<evidence type="ECO:0000313" key="1">
    <source>
        <dbReference type="EMBL" id="RDX45384.1"/>
    </source>
</evidence>
<dbReference type="OrthoDB" id="4230923at2759"/>
<dbReference type="Proteomes" id="UP000256964">
    <property type="component" value="Unassembled WGS sequence"/>
</dbReference>
<protein>
    <submittedName>
        <fullName evidence="1">Uncharacterized protein</fullName>
    </submittedName>
</protein>